<dbReference type="PATRIC" id="fig|745776.4.peg.3544"/>
<evidence type="ECO:0000313" key="1">
    <source>
        <dbReference type="EMBL" id="AFD27440.1"/>
    </source>
</evidence>
<dbReference type="KEGG" id="dgo:DGo_PB0171"/>
<dbReference type="Proteomes" id="UP000007575">
    <property type="component" value="Plasmid P2"/>
</dbReference>
<accession>H8H1P3</accession>
<keyword evidence="2" id="KW-1185">Reference proteome</keyword>
<sequence>MERLQHALTGLEDYDLLSPFSTVESLQRLERIAHAAVEAELPWDSLLILAQWVMDQHWVTEKMPGSFLAPRRAEMLLRLSTMYEEIQGCRRAEEVPTTWRGRMNLRSG</sequence>
<proteinExistence type="predicted"/>
<organism evidence="1 2">
    <name type="scientific">Deinococcus gobiensis (strain DSM 21396 / JCM 16679 / CGMCC 1.7299 / I-0)</name>
    <dbReference type="NCBI Taxonomy" id="745776"/>
    <lineage>
        <taxon>Bacteria</taxon>
        <taxon>Thermotogati</taxon>
        <taxon>Deinococcota</taxon>
        <taxon>Deinococci</taxon>
        <taxon>Deinococcales</taxon>
        <taxon>Deinococcaceae</taxon>
        <taxon>Deinococcus</taxon>
    </lineage>
</organism>
<keyword evidence="1" id="KW-0614">Plasmid</keyword>
<geneLocation type="plasmid" evidence="1 2">
    <name>P2</name>
</geneLocation>
<reference evidence="1 2" key="1">
    <citation type="journal article" date="2012" name="PLoS ONE">
        <title>Genome sequence and transcriptome analysis of the radioresistant bacterium Deinococcus gobiensis: insights into the extreme environmental adaptations.</title>
        <authorList>
            <person name="Yuan M."/>
            <person name="Chen M."/>
            <person name="Zhang W."/>
            <person name="Lu W."/>
            <person name="Wang J."/>
            <person name="Yang M."/>
            <person name="Zhao P."/>
            <person name="Tang R."/>
            <person name="Li X."/>
            <person name="Hao Y."/>
            <person name="Zhou Z."/>
            <person name="Zhan Y."/>
            <person name="Yu H."/>
            <person name="Teng C."/>
            <person name="Yan Y."/>
            <person name="Ping S."/>
            <person name="Wang Y."/>
            <person name="Lin M."/>
        </authorList>
    </citation>
    <scope>NUCLEOTIDE SEQUENCE [LARGE SCALE GENOMIC DNA]</scope>
    <source>
        <strain evidence="2">DSM 21396 / JCM 16679 / CGMCC 1.7299 / I-0</strain>
        <plasmid evidence="1">P2</plasmid>
    </source>
</reference>
<dbReference type="AlphaFoldDB" id="H8H1P3"/>
<gene>
    <name evidence="1" type="ordered locus">DGo_PB0171</name>
</gene>
<dbReference type="RefSeq" id="WP_014686536.1">
    <property type="nucleotide sequence ID" value="NC_017791.1"/>
</dbReference>
<dbReference type="EMBL" id="CP002193">
    <property type="protein sequence ID" value="AFD27440.1"/>
    <property type="molecule type" value="Genomic_DNA"/>
</dbReference>
<protein>
    <submittedName>
        <fullName evidence="1">Uncharacterized protein</fullName>
    </submittedName>
</protein>
<name>H8H1P3_DEIGI</name>
<dbReference type="HOGENOM" id="CLU_2192701_0_0_0"/>
<evidence type="ECO:0000313" key="2">
    <source>
        <dbReference type="Proteomes" id="UP000007575"/>
    </source>
</evidence>